<evidence type="ECO:0000313" key="5">
    <source>
        <dbReference type="Proteomes" id="UP000268658"/>
    </source>
</evidence>
<proteinExistence type="predicted"/>
<dbReference type="SMART" id="SM00421">
    <property type="entry name" value="HTH_LUXR"/>
    <property type="match status" value="1"/>
</dbReference>
<dbReference type="GO" id="GO:0000160">
    <property type="term" value="P:phosphorelay signal transduction system"/>
    <property type="evidence" value="ECO:0007669"/>
    <property type="project" value="InterPro"/>
</dbReference>
<dbReference type="Gene3D" id="1.10.10.10">
    <property type="entry name" value="Winged helix-like DNA-binding domain superfamily/Winged helix DNA-binding domain"/>
    <property type="match status" value="1"/>
</dbReference>
<dbReference type="InterPro" id="IPR039420">
    <property type="entry name" value="WalR-like"/>
</dbReference>
<dbReference type="InterPro" id="IPR016032">
    <property type="entry name" value="Sig_transdc_resp-reg_C-effctor"/>
</dbReference>
<dbReference type="RefSeq" id="WP_101559211.1">
    <property type="nucleotide sequence ID" value="NZ_JASPER010000049.1"/>
</dbReference>
<dbReference type="PANTHER" id="PTHR43214:SF42">
    <property type="entry name" value="TRANSCRIPTIONAL REGULATORY PROTEIN DESR"/>
    <property type="match status" value="1"/>
</dbReference>
<dbReference type="GO" id="GO:0003677">
    <property type="term" value="F:DNA binding"/>
    <property type="evidence" value="ECO:0007669"/>
    <property type="project" value="InterPro"/>
</dbReference>
<dbReference type="PANTHER" id="PTHR43214">
    <property type="entry name" value="TWO-COMPONENT RESPONSE REGULATOR"/>
    <property type="match status" value="1"/>
</dbReference>
<keyword evidence="2" id="KW-0238">DNA-binding</keyword>
<dbReference type="PRINTS" id="PR00038">
    <property type="entry name" value="HTHLUXR"/>
</dbReference>
<sequence length="230" mass="24214">MIRIGIADDDPLVRRTLARLLSTEEGISVAWTAQDGQEALDLIHSTETEPVQAVLLDVQMPRLDGLTLAKTLHEENPELAIIILSTLIADSISNEAFAAGVRGFVAKEDDVDALAGAIKQAVAGNIVLTPKSSAVLSERLQPTSPGSGSTTPPSFSRKEASPLPFGVTLSARELEVLALISEALTNKQIANRLNLSEATIKSHVSAIIAKLGVPDRVGAAVFAMQHGLVS</sequence>
<dbReference type="EMBL" id="LR134477">
    <property type="protein sequence ID" value="VEI17790.1"/>
    <property type="molecule type" value="Genomic_DNA"/>
</dbReference>
<evidence type="ECO:0000313" key="4">
    <source>
        <dbReference type="EMBL" id="VEI17790.1"/>
    </source>
</evidence>
<dbReference type="CDD" id="cd06170">
    <property type="entry name" value="LuxR_C_like"/>
    <property type="match status" value="1"/>
</dbReference>
<dbReference type="InterPro" id="IPR000792">
    <property type="entry name" value="Tscrpt_reg_LuxR_C"/>
</dbReference>
<feature type="region of interest" description="Disordered" evidence="3">
    <location>
        <begin position="137"/>
        <end position="159"/>
    </location>
</feature>
<evidence type="ECO:0000256" key="2">
    <source>
        <dbReference type="ARBA" id="ARBA00023125"/>
    </source>
</evidence>
<reference evidence="4 5" key="1">
    <citation type="submission" date="2018-12" db="EMBL/GenBank/DDBJ databases">
        <authorList>
            <consortium name="Pathogen Informatics"/>
        </authorList>
    </citation>
    <scope>NUCLEOTIDE SEQUENCE [LARGE SCALE GENOMIC DNA]</scope>
    <source>
        <strain evidence="4 5">NCTC10951</strain>
    </source>
</reference>
<dbReference type="SUPFAM" id="SSF46894">
    <property type="entry name" value="C-terminal effector domain of the bipartite response regulators"/>
    <property type="match status" value="1"/>
</dbReference>
<dbReference type="CDD" id="cd17535">
    <property type="entry name" value="REC_NarL-like"/>
    <property type="match status" value="1"/>
</dbReference>
<dbReference type="InterPro" id="IPR058245">
    <property type="entry name" value="NreC/VraR/RcsB-like_REC"/>
</dbReference>
<dbReference type="GO" id="GO:0006355">
    <property type="term" value="P:regulation of DNA-templated transcription"/>
    <property type="evidence" value="ECO:0007669"/>
    <property type="project" value="InterPro"/>
</dbReference>
<dbReference type="KEGG" id="avc:NCTC10951_02376"/>
<dbReference type="InterPro" id="IPR001789">
    <property type="entry name" value="Sig_transdc_resp-reg_receiver"/>
</dbReference>
<dbReference type="Pfam" id="PF00072">
    <property type="entry name" value="Response_reg"/>
    <property type="match status" value="1"/>
</dbReference>
<accession>A0A448PNI3</accession>
<keyword evidence="1" id="KW-0597">Phosphoprotein</keyword>
<dbReference type="SMART" id="SM00448">
    <property type="entry name" value="REC"/>
    <property type="match status" value="1"/>
</dbReference>
<dbReference type="PROSITE" id="PS50043">
    <property type="entry name" value="HTH_LUXR_2"/>
    <property type="match status" value="1"/>
</dbReference>
<feature type="compositionally biased region" description="Low complexity" evidence="3">
    <location>
        <begin position="142"/>
        <end position="154"/>
    </location>
</feature>
<name>A0A448PNI3_ACTVI</name>
<dbReference type="Pfam" id="PF00196">
    <property type="entry name" value="GerE"/>
    <property type="match status" value="1"/>
</dbReference>
<dbReference type="AlphaFoldDB" id="A0A448PNI3"/>
<evidence type="ECO:0000256" key="3">
    <source>
        <dbReference type="SAM" id="MobiDB-lite"/>
    </source>
</evidence>
<protein>
    <submittedName>
        <fullName evidence="4">Transcriptional regulatory protein devR (DosR)</fullName>
    </submittedName>
</protein>
<dbReference type="Proteomes" id="UP000268658">
    <property type="component" value="Chromosome"/>
</dbReference>
<evidence type="ECO:0000256" key="1">
    <source>
        <dbReference type="ARBA" id="ARBA00022553"/>
    </source>
</evidence>
<dbReference type="OrthoDB" id="7187989at2"/>
<organism evidence="4 5">
    <name type="scientific">Actinomyces viscosus</name>
    <dbReference type="NCBI Taxonomy" id="1656"/>
    <lineage>
        <taxon>Bacteria</taxon>
        <taxon>Bacillati</taxon>
        <taxon>Actinomycetota</taxon>
        <taxon>Actinomycetes</taxon>
        <taxon>Actinomycetales</taxon>
        <taxon>Actinomycetaceae</taxon>
        <taxon>Actinomyces</taxon>
    </lineage>
</organism>
<dbReference type="Gene3D" id="3.40.50.2300">
    <property type="match status" value="1"/>
</dbReference>
<dbReference type="SUPFAM" id="SSF52172">
    <property type="entry name" value="CheY-like"/>
    <property type="match status" value="1"/>
</dbReference>
<dbReference type="InterPro" id="IPR036388">
    <property type="entry name" value="WH-like_DNA-bd_sf"/>
</dbReference>
<gene>
    <name evidence="4" type="primary">devR_2</name>
    <name evidence="4" type="ORF">NCTC10951_02376</name>
</gene>
<dbReference type="InterPro" id="IPR011006">
    <property type="entry name" value="CheY-like_superfamily"/>
</dbReference>
<dbReference type="PROSITE" id="PS50110">
    <property type="entry name" value="RESPONSE_REGULATORY"/>
    <property type="match status" value="1"/>
</dbReference>